<keyword evidence="1" id="KW-0812">Transmembrane</keyword>
<name>A0A3L7K4A0_9BACI</name>
<sequence length="146" mass="17126">MMKPIRVLLFALLIFVFTCSESFVDLFFYGKIHFDVNPHPNFNELFYYSFVDFQDPIYVLQKIGHMTCFFILTLLLYSWLKRTPIVFVIAVGYACLTEFLQIIFNRDGRIFDVFVDSFGILAALVIIYTGKQLRITSSNDVEKEMK</sequence>
<accession>A0A3L7K4A0</accession>
<keyword evidence="4" id="KW-1185">Reference proteome</keyword>
<proteinExistence type="predicted"/>
<dbReference type="EMBL" id="RCVZ01000003">
    <property type="protein sequence ID" value="RLQ96851.1"/>
    <property type="molecule type" value="Genomic_DNA"/>
</dbReference>
<keyword evidence="1" id="KW-0472">Membrane</keyword>
<evidence type="ECO:0000259" key="2">
    <source>
        <dbReference type="Pfam" id="PF04892"/>
    </source>
</evidence>
<keyword evidence="1" id="KW-1133">Transmembrane helix</keyword>
<dbReference type="Pfam" id="PF04892">
    <property type="entry name" value="VanZ"/>
    <property type="match status" value="1"/>
</dbReference>
<feature type="domain" description="VanZ-like" evidence="2">
    <location>
        <begin position="9"/>
        <end position="128"/>
    </location>
</feature>
<evidence type="ECO:0000313" key="4">
    <source>
        <dbReference type="Proteomes" id="UP000276770"/>
    </source>
</evidence>
<comment type="caution">
    <text evidence="3">The sequence shown here is derived from an EMBL/GenBank/DDBJ whole genome shotgun (WGS) entry which is preliminary data.</text>
</comment>
<feature type="transmembrane region" description="Helical" evidence="1">
    <location>
        <begin position="57"/>
        <end position="77"/>
    </location>
</feature>
<reference evidence="3 4" key="1">
    <citation type="submission" date="2018-10" db="EMBL/GenBank/DDBJ databases">
        <title>Falsibacillus sp. genome draft.</title>
        <authorList>
            <person name="Shi S."/>
        </authorList>
    </citation>
    <scope>NUCLEOTIDE SEQUENCE [LARGE SCALE GENOMIC DNA]</scope>
    <source>
        <strain evidence="3 4">GY 10110</strain>
    </source>
</reference>
<feature type="transmembrane region" description="Helical" evidence="1">
    <location>
        <begin position="84"/>
        <end position="104"/>
    </location>
</feature>
<dbReference type="Proteomes" id="UP000276770">
    <property type="component" value="Unassembled WGS sequence"/>
</dbReference>
<evidence type="ECO:0000313" key="3">
    <source>
        <dbReference type="EMBL" id="RLQ96851.1"/>
    </source>
</evidence>
<evidence type="ECO:0000256" key="1">
    <source>
        <dbReference type="SAM" id="Phobius"/>
    </source>
</evidence>
<dbReference type="InterPro" id="IPR006976">
    <property type="entry name" value="VanZ-like"/>
</dbReference>
<dbReference type="NCBIfam" id="NF037970">
    <property type="entry name" value="vanZ_1"/>
    <property type="match status" value="1"/>
</dbReference>
<feature type="transmembrane region" description="Helical" evidence="1">
    <location>
        <begin position="110"/>
        <end position="129"/>
    </location>
</feature>
<dbReference type="AlphaFoldDB" id="A0A3L7K4A0"/>
<gene>
    <name evidence="3" type="ORF">D9X91_07060</name>
</gene>
<organism evidence="3 4">
    <name type="scientific">Falsibacillus albus</name>
    <dbReference type="NCBI Taxonomy" id="2478915"/>
    <lineage>
        <taxon>Bacteria</taxon>
        <taxon>Bacillati</taxon>
        <taxon>Bacillota</taxon>
        <taxon>Bacilli</taxon>
        <taxon>Bacillales</taxon>
        <taxon>Bacillaceae</taxon>
        <taxon>Falsibacillus</taxon>
    </lineage>
</organism>
<protein>
    <submittedName>
        <fullName evidence="3">VanZ family protein</fullName>
    </submittedName>
</protein>